<evidence type="ECO:0000313" key="1">
    <source>
        <dbReference type="Proteomes" id="UP000095286"/>
    </source>
</evidence>
<dbReference type="Proteomes" id="UP000095286">
    <property type="component" value="Unplaced"/>
</dbReference>
<reference evidence="2" key="1">
    <citation type="submission" date="2016-11" db="UniProtKB">
        <authorList>
            <consortium name="WormBaseParasite"/>
        </authorList>
    </citation>
    <scope>IDENTIFICATION</scope>
    <source>
        <strain evidence="2">KR3021</strain>
    </source>
</reference>
<protein>
    <submittedName>
        <fullName evidence="2">TBP-binding domain-containing protein</fullName>
    </submittedName>
</protein>
<proteinExistence type="predicted"/>
<accession>A0AC35TYA6</accession>
<organism evidence="1 2">
    <name type="scientific">Rhabditophanes sp. KR3021</name>
    <dbReference type="NCBI Taxonomy" id="114890"/>
    <lineage>
        <taxon>Eukaryota</taxon>
        <taxon>Metazoa</taxon>
        <taxon>Ecdysozoa</taxon>
        <taxon>Nematoda</taxon>
        <taxon>Chromadorea</taxon>
        <taxon>Rhabditida</taxon>
        <taxon>Tylenchina</taxon>
        <taxon>Panagrolaimomorpha</taxon>
        <taxon>Strongyloidoidea</taxon>
        <taxon>Alloionematidae</taxon>
        <taxon>Rhabditophanes</taxon>
    </lineage>
</organism>
<name>A0AC35TYA6_9BILA</name>
<evidence type="ECO:0000313" key="2">
    <source>
        <dbReference type="WBParaSite" id="RSKR_0000553800.1"/>
    </source>
</evidence>
<sequence length="111" mass="12822">MGIFESTYDKIEEYLKNLDKDLMDSTDECDEDNGEENEDDVEDSENEETEEKQHREDSDVDSEGDEIENGDLDSKHGDVNMEVDLTKLEMFELNLKSTGAKVFRKTCLRSK</sequence>
<dbReference type="WBParaSite" id="RSKR_0000553800.1">
    <property type="protein sequence ID" value="RSKR_0000553800.1"/>
    <property type="gene ID" value="RSKR_0000553800"/>
</dbReference>